<keyword evidence="1" id="KW-0812">Transmembrane</keyword>
<evidence type="ECO:0000313" key="2">
    <source>
        <dbReference type="EMBL" id="MBC6469173.1"/>
    </source>
</evidence>
<evidence type="ECO:0000256" key="1">
    <source>
        <dbReference type="SAM" id="Phobius"/>
    </source>
</evidence>
<comment type="caution">
    <text evidence="2">The sequence shown here is derived from an EMBL/GenBank/DDBJ whole genome shotgun (WGS) entry which is preliminary data.</text>
</comment>
<dbReference type="Proteomes" id="UP000805614">
    <property type="component" value="Unassembled WGS sequence"/>
</dbReference>
<reference evidence="2 3" key="1">
    <citation type="submission" date="2020-06" db="EMBL/GenBank/DDBJ databases">
        <title>Actinomadura xiongansis sp. nov., isolated from soil of Baiyangdian.</title>
        <authorList>
            <person name="Zhang X."/>
        </authorList>
    </citation>
    <scope>NUCLEOTIDE SEQUENCE [LARGE SCALE GENOMIC DNA]</scope>
    <source>
        <strain evidence="2 3">HBUM206468</strain>
    </source>
</reference>
<keyword evidence="1" id="KW-1133">Transmembrane helix</keyword>
<feature type="transmembrane region" description="Helical" evidence="1">
    <location>
        <begin position="61"/>
        <end position="83"/>
    </location>
</feature>
<sequence>MSYWTPPPFPHPAGDEPVLFMIGDVGVTNSSVILPHGRYPLRGTTWTVSNQTFVTSGTPGWAVALAIIGFFFVCVFSLFFLIAKESRVHGFIEVGVHGPGGFYHATRIAAIDPYTAQWVHQQVSQAQALAAAI</sequence>
<evidence type="ECO:0000313" key="3">
    <source>
        <dbReference type="Proteomes" id="UP000805614"/>
    </source>
</evidence>
<dbReference type="RefSeq" id="WP_187246216.1">
    <property type="nucleotide sequence ID" value="NZ_BAAAOK010000015.1"/>
</dbReference>
<proteinExistence type="predicted"/>
<accession>A0ABR7LWW9</accession>
<name>A0ABR7LWW9_9ACTN</name>
<dbReference type="EMBL" id="JABVEC010000024">
    <property type="protein sequence ID" value="MBC6469173.1"/>
    <property type="molecule type" value="Genomic_DNA"/>
</dbReference>
<keyword evidence="1" id="KW-0472">Membrane</keyword>
<organism evidence="2 3">
    <name type="scientific">Actinomadura alba</name>
    <dbReference type="NCBI Taxonomy" id="406431"/>
    <lineage>
        <taxon>Bacteria</taxon>
        <taxon>Bacillati</taxon>
        <taxon>Actinomycetota</taxon>
        <taxon>Actinomycetes</taxon>
        <taxon>Streptosporangiales</taxon>
        <taxon>Thermomonosporaceae</taxon>
        <taxon>Actinomadura</taxon>
    </lineage>
</organism>
<keyword evidence="3" id="KW-1185">Reference proteome</keyword>
<protein>
    <submittedName>
        <fullName evidence="2">Uncharacterized protein</fullName>
    </submittedName>
</protein>
<gene>
    <name evidence="2" type="ORF">HKK74_27295</name>
</gene>